<feature type="domain" description="Arb2-like" evidence="2">
    <location>
        <begin position="95"/>
        <end position="292"/>
    </location>
</feature>
<dbReference type="InterPro" id="IPR023696">
    <property type="entry name" value="Ureohydrolase_dom_sf"/>
</dbReference>
<proteinExistence type="predicted"/>
<name>A0AAD5SIH0_9FUNG</name>
<dbReference type="SUPFAM" id="SSF52768">
    <property type="entry name" value="Arginase/deacetylase"/>
    <property type="match status" value="1"/>
</dbReference>
<dbReference type="Pfam" id="PF09757">
    <property type="entry name" value="Arb2-like"/>
    <property type="match status" value="1"/>
</dbReference>
<gene>
    <name evidence="3" type="primary">HDA1</name>
    <name evidence="3" type="ORF">HK097_010895</name>
</gene>
<keyword evidence="4" id="KW-1185">Reference proteome</keyword>
<evidence type="ECO:0000313" key="4">
    <source>
        <dbReference type="Proteomes" id="UP001212841"/>
    </source>
</evidence>
<reference evidence="3" key="1">
    <citation type="submission" date="2020-05" db="EMBL/GenBank/DDBJ databases">
        <title>Phylogenomic resolution of chytrid fungi.</title>
        <authorList>
            <person name="Stajich J.E."/>
            <person name="Amses K."/>
            <person name="Simmons R."/>
            <person name="Seto K."/>
            <person name="Myers J."/>
            <person name="Bonds A."/>
            <person name="Quandt C.A."/>
            <person name="Barry K."/>
            <person name="Liu P."/>
            <person name="Grigoriev I."/>
            <person name="Longcore J.E."/>
            <person name="James T.Y."/>
        </authorList>
    </citation>
    <scope>NUCLEOTIDE SEQUENCE</scope>
    <source>
        <strain evidence="3">JEL0318</strain>
    </source>
</reference>
<sequence length="620" mass="67699">MTHMLKSLAGGKLVVCLEGGYNIDSVANSVLAVTSVLLGHPAEPLAIPKGPSAACIDTVQRVAEAQAPYWKCLRPAPPSSTVDELAPDSRSGFLLRAALRMYRDSVLEKAMQLLHLPVDDPHIVESFAGSIHASQNYKEHLGFLFVIVRPSWDDVGGRVNTRTNRLQTESSFVHDVGMEILAELHREHAVVEIDIDVSSMQKEEASLIAGETLKWFWDKRLRDTSARYIFLLGTGIGSEAMATLVTARALEPQFATRILRIASIVSHGIPPVVHQDAADWYFERSRVYVGSNAPAGRTLPDVSNLAGRCVSIGAEDRIPSELLRNLKSKVLAYFADAAGDLYKDQIRKGRREKRTPAKAPPKLDVSSPVPSPRVPSYGGSAFRRHVEISEPPAKRMRMTPIPDDRFYEGKGNALSRPSPDAVSPLGTPDVGEREFEMDDVVSVRSRTVSVSSILSAWEEGSEIAAVRKPDVSVEIVYSMEPENVAEVEGQSTSAKNANHDNDDQSLLGGLPYLGVTSSIPPSRSLMYFLAEEELEEVPLQRPKKKDRPAYPYKVNPEMFAQNGKEIDPGPARADQEAAMEGKGKRGATESEVVQLDGSDSSELDFGEGIPDSVLATMDIP</sequence>
<evidence type="ECO:0000256" key="1">
    <source>
        <dbReference type="SAM" id="MobiDB-lite"/>
    </source>
</evidence>
<feature type="compositionally biased region" description="Basic and acidic residues" evidence="1">
    <location>
        <begin position="573"/>
        <end position="588"/>
    </location>
</feature>
<evidence type="ECO:0000313" key="3">
    <source>
        <dbReference type="EMBL" id="KAJ3055315.1"/>
    </source>
</evidence>
<feature type="region of interest" description="Disordered" evidence="1">
    <location>
        <begin position="345"/>
        <end position="378"/>
    </location>
</feature>
<dbReference type="InterPro" id="IPR037138">
    <property type="entry name" value="His_deacetylse_dom_sf"/>
</dbReference>
<dbReference type="Proteomes" id="UP001212841">
    <property type="component" value="Unassembled WGS sequence"/>
</dbReference>
<accession>A0AAD5SIH0</accession>
<dbReference type="InterPro" id="IPR019154">
    <property type="entry name" value="Arb2-like_domain"/>
</dbReference>
<comment type="caution">
    <text evidence="3">The sequence shown here is derived from an EMBL/GenBank/DDBJ whole genome shotgun (WGS) entry which is preliminary data.</text>
</comment>
<evidence type="ECO:0000259" key="2">
    <source>
        <dbReference type="Pfam" id="PF09757"/>
    </source>
</evidence>
<feature type="region of interest" description="Disordered" evidence="1">
    <location>
        <begin position="536"/>
        <end position="620"/>
    </location>
</feature>
<feature type="region of interest" description="Disordered" evidence="1">
    <location>
        <begin position="411"/>
        <end position="431"/>
    </location>
</feature>
<organism evidence="3 4">
    <name type="scientific">Rhizophlyctis rosea</name>
    <dbReference type="NCBI Taxonomy" id="64517"/>
    <lineage>
        <taxon>Eukaryota</taxon>
        <taxon>Fungi</taxon>
        <taxon>Fungi incertae sedis</taxon>
        <taxon>Chytridiomycota</taxon>
        <taxon>Chytridiomycota incertae sedis</taxon>
        <taxon>Chytridiomycetes</taxon>
        <taxon>Rhizophlyctidales</taxon>
        <taxon>Rhizophlyctidaceae</taxon>
        <taxon>Rhizophlyctis</taxon>
    </lineage>
</organism>
<dbReference type="EMBL" id="JADGJD010000085">
    <property type="protein sequence ID" value="KAJ3055315.1"/>
    <property type="molecule type" value="Genomic_DNA"/>
</dbReference>
<protein>
    <submittedName>
        <fullName evidence="3">Histone deacetylase hda1</fullName>
    </submittedName>
</protein>
<dbReference type="AlphaFoldDB" id="A0AAD5SIH0"/>
<dbReference type="Gene3D" id="3.40.800.20">
    <property type="entry name" value="Histone deacetylase domain"/>
    <property type="match status" value="1"/>
</dbReference>